<evidence type="ECO:0000313" key="5">
    <source>
        <dbReference type="Proteomes" id="UP000830375"/>
    </source>
</evidence>
<dbReference type="CDD" id="cd03714">
    <property type="entry name" value="RT_DIRS1"/>
    <property type="match status" value="1"/>
</dbReference>
<dbReference type="Proteomes" id="UP000830375">
    <property type="component" value="Unassembled WGS sequence"/>
</dbReference>
<organism evidence="4 5">
    <name type="scientific">Labeo rohita</name>
    <name type="common">Indian major carp</name>
    <name type="synonym">Cyprinus rohita</name>
    <dbReference type="NCBI Taxonomy" id="84645"/>
    <lineage>
        <taxon>Eukaryota</taxon>
        <taxon>Metazoa</taxon>
        <taxon>Chordata</taxon>
        <taxon>Craniata</taxon>
        <taxon>Vertebrata</taxon>
        <taxon>Euteleostomi</taxon>
        <taxon>Actinopterygii</taxon>
        <taxon>Neopterygii</taxon>
        <taxon>Teleostei</taxon>
        <taxon>Ostariophysi</taxon>
        <taxon>Cypriniformes</taxon>
        <taxon>Cyprinidae</taxon>
        <taxon>Labeoninae</taxon>
        <taxon>Labeonini</taxon>
        <taxon>Labeo</taxon>
    </lineage>
</organism>
<keyword evidence="5" id="KW-1185">Reference proteome</keyword>
<dbReference type="InterPro" id="IPR043128">
    <property type="entry name" value="Rev_trsase/Diguanyl_cyclase"/>
</dbReference>
<reference evidence="4 5" key="1">
    <citation type="submission" date="2022-01" db="EMBL/GenBank/DDBJ databases">
        <title>A high-quality chromosome-level genome assembly of rohu carp, Labeo rohita.</title>
        <authorList>
            <person name="Arick M.A. II"/>
            <person name="Hsu C.-Y."/>
            <person name="Magbanua Z."/>
            <person name="Pechanova O."/>
            <person name="Grover C."/>
            <person name="Miller E."/>
            <person name="Thrash A."/>
            <person name="Ezzel L."/>
            <person name="Alam S."/>
            <person name="Benzie J."/>
            <person name="Hamilton M."/>
            <person name="Karsi A."/>
            <person name="Lawrence M.L."/>
            <person name="Peterson D.G."/>
        </authorList>
    </citation>
    <scope>NUCLEOTIDE SEQUENCE [LARGE SCALE GENOMIC DNA]</scope>
    <source>
        <strain evidence="5">BAU-BD-2019</strain>
        <tissue evidence="4">Blood</tissue>
    </source>
</reference>
<evidence type="ECO:0000313" key="4">
    <source>
        <dbReference type="EMBL" id="KAI2654764.1"/>
    </source>
</evidence>
<protein>
    <recommendedName>
        <fullName evidence="2">ribonuclease H</fullName>
        <ecNumber evidence="2">3.1.26.4</ecNumber>
    </recommendedName>
</protein>
<dbReference type="Pfam" id="PF00078">
    <property type="entry name" value="RVT_1"/>
    <property type="match status" value="1"/>
</dbReference>
<dbReference type="SUPFAM" id="SSF56672">
    <property type="entry name" value="DNA/RNA polymerases"/>
    <property type="match status" value="1"/>
</dbReference>
<evidence type="ECO:0000259" key="3">
    <source>
        <dbReference type="PROSITE" id="PS50878"/>
    </source>
</evidence>
<evidence type="ECO:0000256" key="1">
    <source>
        <dbReference type="ARBA" id="ARBA00010879"/>
    </source>
</evidence>
<proteinExistence type="inferred from homology"/>
<dbReference type="InterPro" id="IPR043502">
    <property type="entry name" value="DNA/RNA_pol_sf"/>
</dbReference>
<dbReference type="Gene3D" id="3.30.70.270">
    <property type="match status" value="1"/>
</dbReference>
<name>A0ABQ8LWI8_LABRO</name>
<gene>
    <name evidence="4" type="ORF">H4Q32_011552</name>
</gene>
<sequence length="244" mass="27408">MLTVKHILSCVRCQDWFAAIDLKDAYFHVSILPRHRPFHQFAFEGWAYQYKVLPLGLALSPCVFTKLTEGALTPLWEKGIRILNYLDDWLIAHARDRLCEHRDLVLRHLSHLGLRVNWEKSKLSPVQSISFLGMELDSVNMTARLTDEHVQSVLNMGMAPWHVPGRRYLGVLLPQSLVGPCVPMGRSAPGLGVKACGCEHRWLQDGLGCRIQRAGSLGTSIASKCSQCFLPYAGSYRCYATSTS</sequence>
<dbReference type="EC" id="3.1.26.4" evidence="2"/>
<dbReference type="PANTHER" id="PTHR33050:SF7">
    <property type="entry name" value="RIBONUCLEASE H"/>
    <property type="match status" value="1"/>
</dbReference>
<dbReference type="PROSITE" id="PS50878">
    <property type="entry name" value="RT_POL"/>
    <property type="match status" value="1"/>
</dbReference>
<dbReference type="Gene3D" id="3.10.10.10">
    <property type="entry name" value="HIV Type 1 Reverse Transcriptase, subunit A, domain 1"/>
    <property type="match status" value="1"/>
</dbReference>
<dbReference type="InterPro" id="IPR052055">
    <property type="entry name" value="Hepadnavirus_pol/RT"/>
</dbReference>
<dbReference type="EMBL" id="JACTAM010000017">
    <property type="protein sequence ID" value="KAI2654764.1"/>
    <property type="molecule type" value="Genomic_DNA"/>
</dbReference>
<dbReference type="PANTHER" id="PTHR33050">
    <property type="entry name" value="REVERSE TRANSCRIPTASE DOMAIN-CONTAINING PROTEIN"/>
    <property type="match status" value="1"/>
</dbReference>
<accession>A0ABQ8LWI8</accession>
<comment type="caution">
    <text evidence="4">The sequence shown here is derived from an EMBL/GenBank/DDBJ whole genome shotgun (WGS) entry which is preliminary data.</text>
</comment>
<feature type="domain" description="Reverse transcriptase" evidence="3">
    <location>
        <begin position="1"/>
        <end position="136"/>
    </location>
</feature>
<evidence type="ECO:0000256" key="2">
    <source>
        <dbReference type="ARBA" id="ARBA00012180"/>
    </source>
</evidence>
<comment type="similarity">
    <text evidence="1">Belongs to the beta type-B retroviral polymerase family. HERV class-II K(HML-2) pol subfamily.</text>
</comment>
<dbReference type="InterPro" id="IPR000477">
    <property type="entry name" value="RT_dom"/>
</dbReference>